<keyword evidence="1" id="KW-0328">Glycosyltransferase</keyword>
<dbReference type="PANTHER" id="PTHR48043">
    <property type="entry name" value="EG:EG0003.4 PROTEIN-RELATED"/>
    <property type="match status" value="1"/>
</dbReference>
<dbReference type="PANTHER" id="PTHR48043:SF145">
    <property type="entry name" value="FI06409P-RELATED"/>
    <property type="match status" value="1"/>
</dbReference>
<proteinExistence type="predicted"/>
<keyword evidence="2 3" id="KW-0808">Transferase</keyword>
<dbReference type="GO" id="GO:0008194">
    <property type="term" value="F:UDP-glycosyltransferase activity"/>
    <property type="evidence" value="ECO:0007669"/>
    <property type="project" value="InterPro"/>
</dbReference>
<evidence type="ECO:0000313" key="4">
    <source>
        <dbReference type="Proteomes" id="UP000297245"/>
    </source>
</evidence>
<dbReference type="InterPro" id="IPR002213">
    <property type="entry name" value="UDP_glucos_trans"/>
</dbReference>
<protein>
    <submittedName>
        <fullName evidence="3">UDP-Glycosyltransferase/glycogen phosphorylase</fullName>
    </submittedName>
</protein>
<dbReference type="SUPFAM" id="SSF53756">
    <property type="entry name" value="UDP-Glycosyltransferase/glycogen phosphorylase"/>
    <property type="match status" value="1"/>
</dbReference>
<dbReference type="Proteomes" id="UP000297245">
    <property type="component" value="Unassembled WGS sequence"/>
</dbReference>
<organism evidence="3 4">
    <name type="scientific">Dendrothele bispora (strain CBS 962.96)</name>
    <dbReference type="NCBI Taxonomy" id="1314807"/>
    <lineage>
        <taxon>Eukaryota</taxon>
        <taxon>Fungi</taxon>
        <taxon>Dikarya</taxon>
        <taxon>Basidiomycota</taxon>
        <taxon>Agaricomycotina</taxon>
        <taxon>Agaricomycetes</taxon>
        <taxon>Agaricomycetidae</taxon>
        <taxon>Agaricales</taxon>
        <taxon>Agaricales incertae sedis</taxon>
        <taxon>Dendrothele</taxon>
    </lineage>
</organism>
<evidence type="ECO:0000313" key="3">
    <source>
        <dbReference type="EMBL" id="THU92235.1"/>
    </source>
</evidence>
<name>A0A4V4HET9_DENBC</name>
<dbReference type="EMBL" id="ML179285">
    <property type="protein sequence ID" value="THU92235.1"/>
    <property type="molecule type" value="Genomic_DNA"/>
</dbReference>
<gene>
    <name evidence="3" type="ORF">K435DRAFT_758295</name>
</gene>
<dbReference type="OrthoDB" id="5835829at2759"/>
<accession>A0A4V4HET9</accession>
<keyword evidence="4" id="KW-1185">Reference proteome</keyword>
<dbReference type="AlphaFoldDB" id="A0A4V4HET9"/>
<sequence>MPSPLRNDILLICNSEYGQSSVFISVAYELCLSKYASTLGPNTHIHIASFEELSPRITRLQQHLKSLDSSSSEPHIHFHTLPGPCFVSKLWGILGSSQALAHPPGFRGALQSFRCLDACMVPWTAKEYAEQLKFMEQLINDIDPIAILLDPMHRPAIDLCEKTGRSYMILSPNTPKEIVGMMQPYGQVFWKYPVAPSGYPYPLPWYLIPLNIFLLVRVFLLLSFSPIITYVNNFRKSHGITSSIFEFYKPHVTYLISSFPEGDYFPLYVPENIVMCGPIVVPTKPAREEDEELGRWLDGQTTATSDGNTRSSTRTRRRMKTVLINLGSHVTSDPSLTRELANGILLLLSQNPNVQVLWKLKIDSTRATEHDAVNRIKILPWLPESTSPLSILHHPHTICSVHHGGANSYWEAVKAGVPQVVMPVWQDTYDFARRAEGLGVGVCGNRKAAPGAEREEFGRALVRVVGIGDEDEDEEDGSAKELAELTKTKYSGREKAARVVLDYIALKRR</sequence>
<dbReference type="Gene3D" id="3.40.50.2000">
    <property type="entry name" value="Glycogen Phosphorylase B"/>
    <property type="match status" value="1"/>
</dbReference>
<reference evidence="3 4" key="1">
    <citation type="journal article" date="2019" name="Nat. Ecol. Evol.">
        <title>Megaphylogeny resolves global patterns of mushroom evolution.</title>
        <authorList>
            <person name="Varga T."/>
            <person name="Krizsan K."/>
            <person name="Foldi C."/>
            <person name="Dima B."/>
            <person name="Sanchez-Garcia M."/>
            <person name="Sanchez-Ramirez S."/>
            <person name="Szollosi G.J."/>
            <person name="Szarkandi J.G."/>
            <person name="Papp V."/>
            <person name="Albert L."/>
            <person name="Andreopoulos W."/>
            <person name="Angelini C."/>
            <person name="Antonin V."/>
            <person name="Barry K.W."/>
            <person name="Bougher N.L."/>
            <person name="Buchanan P."/>
            <person name="Buyck B."/>
            <person name="Bense V."/>
            <person name="Catcheside P."/>
            <person name="Chovatia M."/>
            <person name="Cooper J."/>
            <person name="Damon W."/>
            <person name="Desjardin D."/>
            <person name="Finy P."/>
            <person name="Geml J."/>
            <person name="Haridas S."/>
            <person name="Hughes K."/>
            <person name="Justo A."/>
            <person name="Karasinski D."/>
            <person name="Kautmanova I."/>
            <person name="Kiss B."/>
            <person name="Kocsube S."/>
            <person name="Kotiranta H."/>
            <person name="LaButti K.M."/>
            <person name="Lechner B.E."/>
            <person name="Liimatainen K."/>
            <person name="Lipzen A."/>
            <person name="Lukacs Z."/>
            <person name="Mihaltcheva S."/>
            <person name="Morgado L.N."/>
            <person name="Niskanen T."/>
            <person name="Noordeloos M.E."/>
            <person name="Ohm R.A."/>
            <person name="Ortiz-Santana B."/>
            <person name="Ovrebo C."/>
            <person name="Racz N."/>
            <person name="Riley R."/>
            <person name="Savchenko A."/>
            <person name="Shiryaev A."/>
            <person name="Soop K."/>
            <person name="Spirin V."/>
            <person name="Szebenyi C."/>
            <person name="Tomsovsky M."/>
            <person name="Tulloss R.E."/>
            <person name="Uehling J."/>
            <person name="Grigoriev I.V."/>
            <person name="Vagvolgyi C."/>
            <person name="Papp T."/>
            <person name="Martin F.M."/>
            <person name="Miettinen O."/>
            <person name="Hibbett D.S."/>
            <person name="Nagy L.G."/>
        </authorList>
    </citation>
    <scope>NUCLEOTIDE SEQUENCE [LARGE SCALE GENOMIC DNA]</scope>
    <source>
        <strain evidence="3 4">CBS 962.96</strain>
    </source>
</reference>
<evidence type="ECO:0000256" key="2">
    <source>
        <dbReference type="ARBA" id="ARBA00022679"/>
    </source>
</evidence>
<evidence type="ECO:0000256" key="1">
    <source>
        <dbReference type="ARBA" id="ARBA00022676"/>
    </source>
</evidence>
<dbReference type="Pfam" id="PF00201">
    <property type="entry name" value="UDPGT"/>
    <property type="match status" value="1"/>
</dbReference>
<dbReference type="InterPro" id="IPR050271">
    <property type="entry name" value="UDP-glycosyltransferase"/>
</dbReference>
<dbReference type="CDD" id="cd03784">
    <property type="entry name" value="GT1_Gtf-like"/>
    <property type="match status" value="1"/>
</dbReference>